<organism evidence="1 2">
    <name type="scientific">Rhizobium meliloti</name>
    <name type="common">Ensifer meliloti</name>
    <name type="synonym">Sinorhizobium meliloti</name>
    <dbReference type="NCBI Taxonomy" id="382"/>
    <lineage>
        <taxon>Bacteria</taxon>
        <taxon>Pseudomonadati</taxon>
        <taxon>Pseudomonadota</taxon>
        <taxon>Alphaproteobacteria</taxon>
        <taxon>Hyphomicrobiales</taxon>
        <taxon>Rhizobiaceae</taxon>
        <taxon>Sinorhizobium/Ensifer group</taxon>
        <taxon>Sinorhizobium</taxon>
    </lineage>
</organism>
<dbReference type="AlphaFoldDB" id="A0A2J0Z6U0"/>
<proteinExistence type="predicted"/>
<evidence type="ECO:0000313" key="2">
    <source>
        <dbReference type="Proteomes" id="UP000231987"/>
    </source>
</evidence>
<reference evidence="1 2" key="1">
    <citation type="submission" date="2017-06" db="EMBL/GenBank/DDBJ databases">
        <title>Ensifer strains isolated from leguminous trees and herbs display diverse denitrification phenotypes with some acting as strong N2O sinks.</title>
        <authorList>
            <person name="Woliy K."/>
            <person name="Mania D."/>
            <person name="Bakken L.R."/>
            <person name="Frostegard A."/>
        </authorList>
    </citation>
    <scope>NUCLEOTIDE SEQUENCE [LARGE SCALE GENOMIC DNA]</scope>
    <source>
        <strain evidence="1 2">AC50a</strain>
    </source>
</reference>
<dbReference type="EMBL" id="NJGD01000002">
    <property type="protein sequence ID" value="PJR16230.1"/>
    <property type="molecule type" value="Genomic_DNA"/>
</dbReference>
<comment type="caution">
    <text evidence="1">The sequence shown here is derived from an EMBL/GenBank/DDBJ whole genome shotgun (WGS) entry which is preliminary data.</text>
</comment>
<dbReference type="Proteomes" id="UP000231987">
    <property type="component" value="Unassembled WGS sequence"/>
</dbReference>
<gene>
    <name evidence="1" type="ORF">CEJ86_05415</name>
</gene>
<protein>
    <submittedName>
        <fullName evidence="1">Uncharacterized protein</fullName>
    </submittedName>
</protein>
<sequence>MAVALISTALSASHKTRGAAGFGGQQSLLIPISVLVTEIQPRRVCGAGEPIQPNYSVWLDSRDKHRNEEVNISRRGYPISTGLRQPRRNRW</sequence>
<evidence type="ECO:0000313" key="1">
    <source>
        <dbReference type="EMBL" id="PJR16230.1"/>
    </source>
</evidence>
<name>A0A2J0Z6U0_RHIML</name>
<accession>A0A2J0Z6U0</accession>